<name>A0ABX7BFY5_9PROT</name>
<proteinExistence type="predicted"/>
<evidence type="ECO:0000313" key="1">
    <source>
        <dbReference type="EMBL" id="QQP93049.1"/>
    </source>
</evidence>
<geneLocation type="plasmid" evidence="1 2">
    <name>pTT6-1</name>
</geneLocation>
<dbReference type="Proteomes" id="UP000595197">
    <property type="component" value="Plasmid pTT6-1"/>
</dbReference>
<dbReference type="RefSeq" id="WP_201082405.1">
    <property type="nucleotide sequence ID" value="NZ_CP067421.1"/>
</dbReference>
<evidence type="ECO:0008006" key="3">
    <source>
        <dbReference type="Google" id="ProtNLM"/>
    </source>
</evidence>
<gene>
    <name evidence="1" type="ORF">IGS68_28205</name>
</gene>
<organism evidence="1 2">
    <name type="scientific">Skermanella cutis</name>
    <dbReference type="NCBI Taxonomy" id="2775420"/>
    <lineage>
        <taxon>Bacteria</taxon>
        <taxon>Pseudomonadati</taxon>
        <taxon>Pseudomonadota</taxon>
        <taxon>Alphaproteobacteria</taxon>
        <taxon>Rhodospirillales</taxon>
        <taxon>Azospirillaceae</taxon>
        <taxon>Skermanella</taxon>
    </lineage>
</organism>
<sequence>MRFLSSAQFIERSQVADEFVAPSAALANRLLGARGLDRLPPCSVSYFVEELHRPGAAIGLHTKGTAEIRLNLAWLADLAQRAADPEWEVAFVVLHEYAHFVLDLLEARETGAGAVRRRIAAEHADFLSRMRRLGWLADPVSRKLLSDHNSVAEEWYCDAFAYWAAGTLPDPHAAFFDELLAGVRGLPAA</sequence>
<accession>A0ABX7BFY5</accession>
<protein>
    <recommendedName>
        <fullName evidence="3">Metallopeptidase</fullName>
    </recommendedName>
</protein>
<dbReference type="EMBL" id="CP067421">
    <property type="protein sequence ID" value="QQP93049.1"/>
    <property type="molecule type" value="Genomic_DNA"/>
</dbReference>
<keyword evidence="2" id="KW-1185">Reference proteome</keyword>
<keyword evidence="1" id="KW-0614">Plasmid</keyword>
<reference evidence="1" key="1">
    <citation type="submission" date="2021-02" db="EMBL/GenBank/DDBJ databases">
        <title>Skermanella TT6 skin isolate.</title>
        <authorList>
            <person name="Lee K."/>
            <person name="Ganzorig M."/>
        </authorList>
    </citation>
    <scope>NUCLEOTIDE SEQUENCE</scope>
    <source>
        <strain evidence="1">TT6</strain>
    </source>
</reference>
<evidence type="ECO:0000313" key="2">
    <source>
        <dbReference type="Proteomes" id="UP000595197"/>
    </source>
</evidence>